<dbReference type="SUPFAM" id="SSF53850">
    <property type="entry name" value="Periplasmic binding protein-like II"/>
    <property type="match status" value="1"/>
</dbReference>
<reference evidence="9 10" key="1">
    <citation type="submission" date="2024-05" db="EMBL/GenBank/DDBJ databases">
        <title>Culex pipiens pipiens assembly and annotation.</title>
        <authorList>
            <person name="Alout H."/>
            <person name="Durand T."/>
        </authorList>
    </citation>
    <scope>NUCLEOTIDE SEQUENCE [LARGE SCALE GENOMIC DNA]</scope>
    <source>
        <strain evidence="9">HA-2024</strain>
        <tissue evidence="9">Whole body</tissue>
    </source>
</reference>
<protein>
    <recommendedName>
        <fullName evidence="11">Ionotropic glutamate receptor C-terminal domain-containing protein</fullName>
    </recommendedName>
</protein>
<keyword evidence="3 8" id="KW-0812">Transmembrane</keyword>
<dbReference type="EMBL" id="JBEHCU010008466">
    <property type="protein sequence ID" value="KAL1382813.1"/>
    <property type="molecule type" value="Genomic_DNA"/>
</dbReference>
<dbReference type="GO" id="GO:0005886">
    <property type="term" value="C:plasma membrane"/>
    <property type="evidence" value="ECO:0007669"/>
    <property type="project" value="UniProtKB-SubCell"/>
</dbReference>
<dbReference type="AlphaFoldDB" id="A0ABD1CZC9"/>
<evidence type="ECO:0000313" key="9">
    <source>
        <dbReference type="EMBL" id="KAL1382813.1"/>
    </source>
</evidence>
<name>A0ABD1CZC9_CULPP</name>
<dbReference type="PANTHER" id="PTHR42643">
    <property type="entry name" value="IONOTROPIC RECEPTOR 20A-RELATED"/>
    <property type="match status" value="1"/>
</dbReference>
<evidence type="ECO:0000256" key="7">
    <source>
        <dbReference type="ARBA" id="ARBA00023180"/>
    </source>
</evidence>
<gene>
    <name evidence="9" type="ORF">pipiens_013208</name>
</gene>
<keyword evidence="7" id="KW-0325">Glycoprotein</keyword>
<keyword evidence="10" id="KW-1185">Reference proteome</keyword>
<evidence type="ECO:0000256" key="6">
    <source>
        <dbReference type="ARBA" id="ARBA00023170"/>
    </source>
</evidence>
<dbReference type="Gene3D" id="1.10.287.70">
    <property type="match status" value="1"/>
</dbReference>
<keyword evidence="4 8" id="KW-1133">Transmembrane helix</keyword>
<evidence type="ECO:0000256" key="3">
    <source>
        <dbReference type="ARBA" id="ARBA00022692"/>
    </source>
</evidence>
<dbReference type="Proteomes" id="UP001562425">
    <property type="component" value="Unassembled WGS sequence"/>
</dbReference>
<evidence type="ECO:0000256" key="1">
    <source>
        <dbReference type="ARBA" id="ARBA00004651"/>
    </source>
</evidence>
<comment type="subcellular location">
    <subcellularLocation>
        <location evidence="1">Cell membrane</location>
        <topology evidence="1">Multi-pass membrane protein</topology>
    </subcellularLocation>
</comment>
<evidence type="ECO:0000256" key="2">
    <source>
        <dbReference type="ARBA" id="ARBA00022475"/>
    </source>
</evidence>
<organism evidence="9 10">
    <name type="scientific">Culex pipiens pipiens</name>
    <name type="common">Northern house mosquito</name>
    <dbReference type="NCBI Taxonomy" id="38569"/>
    <lineage>
        <taxon>Eukaryota</taxon>
        <taxon>Metazoa</taxon>
        <taxon>Ecdysozoa</taxon>
        <taxon>Arthropoda</taxon>
        <taxon>Hexapoda</taxon>
        <taxon>Insecta</taxon>
        <taxon>Pterygota</taxon>
        <taxon>Neoptera</taxon>
        <taxon>Endopterygota</taxon>
        <taxon>Diptera</taxon>
        <taxon>Nematocera</taxon>
        <taxon>Culicoidea</taxon>
        <taxon>Culicidae</taxon>
        <taxon>Culicinae</taxon>
        <taxon>Culicini</taxon>
        <taxon>Culex</taxon>
        <taxon>Culex</taxon>
    </lineage>
</organism>
<sequence length="334" mass="38591">MVYVYQDRIAIVDYSVVVAMHNCRFVFRHPRRSNTRITFLQPFDNSAWLGLITGLTVAGVALFCAFRLERKFPWNVSRTSQEYLLTILGFICLQGFAGTTFLNASKVIIVVMLSCALIIYQYYSSFIIGSLLTSPPRYLNTIRQLISSDLEVTIENLFYLWEFYNRTINPEVEELFQKKILTGSESSTDVISGIQKIKKGGYAMQCDIGYAYPIIKRTFTDDEICDLQEIEVYSKKPLHLPLPKGSPLKQFFRVTLRKLIESGSGPYYEREFFSQKPACSRDSLEQVAQIEVVQVVHVFYILAVAMVVCLILLVVEQIYYRFHQRRERLAPYMS</sequence>
<keyword evidence="6" id="KW-0675">Receptor</keyword>
<comment type="caution">
    <text evidence="9">The sequence shown here is derived from an EMBL/GenBank/DDBJ whole genome shotgun (WGS) entry which is preliminary data.</text>
</comment>
<dbReference type="PANTHER" id="PTHR42643:SF33">
    <property type="entry name" value="GLUTAMATE RECEPTOR 2-LIKE PROTEIN"/>
    <property type="match status" value="1"/>
</dbReference>
<evidence type="ECO:0008006" key="11">
    <source>
        <dbReference type="Google" id="ProtNLM"/>
    </source>
</evidence>
<evidence type="ECO:0000256" key="4">
    <source>
        <dbReference type="ARBA" id="ARBA00022989"/>
    </source>
</evidence>
<evidence type="ECO:0000313" key="10">
    <source>
        <dbReference type="Proteomes" id="UP001562425"/>
    </source>
</evidence>
<feature type="transmembrane region" description="Helical" evidence="8">
    <location>
        <begin position="109"/>
        <end position="132"/>
    </location>
</feature>
<evidence type="ECO:0000256" key="5">
    <source>
        <dbReference type="ARBA" id="ARBA00023136"/>
    </source>
</evidence>
<evidence type="ECO:0000256" key="8">
    <source>
        <dbReference type="SAM" id="Phobius"/>
    </source>
</evidence>
<keyword evidence="5 8" id="KW-0472">Membrane</keyword>
<dbReference type="InterPro" id="IPR052192">
    <property type="entry name" value="Insect_Ionotropic_Sensory_Rcpt"/>
</dbReference>
<accession>A0ABD1CZC9</accession>
<feature type="transmembrane region" description="Helical" evidence="8">
    <location>
        <begin position="48"/>
        <end position="68"/>
    </location>
</feature>
<feature type="transmembrane region" description="Helical" evidence="8">
    <location>
        <begin position="83"/>
        <end position="102"/>
    </location>
</feature>
<proteinExistence type="predicted"/>
<keyword evidence="2" id="KW-1003">Cell membrane</keyword>
<feature type="transmembrane region" description="Helical" evidence="8">
    <location>
        <begin position="298"/>
        <end position="319"/>
    </location>
</feature>